<keyword evidence="3" id="KW-1185">Reference proteome</keyword>
<organism evidence="2 3">
    <name type="scientific">Kalanchoe fedtschenkoi</name>
    <name type="common">Lavender scallops</name>
    <name type="synonym">South American air plant</name>
    <dbReference type="NCBI Taxonomy" id="63787"/>
    <lineage>
        <taxon>Eukaryota</taxon>
        <taxon>Viridiplantae</taxon>
        <taxon>Streptophyta</taxon>
        <taxon>Embryophyta</taxon>
        <taxon>Tracheophyta</taxon>
        <taxon>Spermatophyta</taxon>
        <taxon>Magnoliopsida</taxon>
        <taxon>eudicotyledons</taxon>
        <taxon>Gunneridae</taxon>
        <taxon>Pentapetalae</taxon>
        <taxon>Saxifragales</taxon>
        <taxon>Crassulaceae</taxon>
        <taxon>Kalanchoe</taxon>
    </lineage>
</organism>
<evidence type="ECO:0008006" key="4">
    <source>
        <dbReference type="Google" id="ProtNLM"/>
    </source>
</evidence>
<dbReference type="InterPro" id="IPR002885">
    <property type="entry name" value="PPR_rpt"/>
</dbReference>
<protein>
    <recommendedName>
        <fullName evidence="4">Pentatricopeptide repeat-containing protein</fullName>
    </recommendedName>
</protein>
<proteinExistence type="predicted"/>
<dbReference type="AlphaFoldDB" id="A0A7N0T290"/>
<evidence type="ECO:0000256" key="1">
    <source>
        <dbReference type="ARBA" id="ARBA00022737"/>
    </source>
</evidence>
<accession>A0A7N0T290</accession>
<sequence length="318" mass="36531">MIKTTANFPFYVNKAVRKSARFCVLAVFDICMRFFPGYKNGTGHVTPMKMTSFNICAAVSSNHFLLPMHKSAVSGTLEFGGGFNCVKFGGGGGLWPWMKSGRCNGEMRISMRDRSKNRKPLQRGRNLSIEAIQAVQALKRAKRDDELLQRAIDSKFRRLLKFDMVAVLREFLRQNECDLALQVFEDIRREFWYKPHVLLFADMIPVFARNELFEQVEFLYGCLKMDSQRIEAGVEEFNFLLRALVSCGVKGLAVDCFYLIKELRCEPDRSSFRILINGLEVDGETDESAVLRNEAKKYFGESLEFLKDDEEAVLLHRH</sequence>
<dbReference type="GO" id="GO:0009658">
    <property type="term" value="P:chloroplast organization"/>
    <property type="evidence" value="ECO:0007669"/>
    <property type="project" value="InterPro"/>
</dbReference>
<reference evidence="2" key="1">
    <citation type="submission" date="2021-01" db="UniProtKB">
        <authorList>
            <consortium name="EnsemblPlants"/>
        </authorList>
    </citation>
    <scope>IDENTIFICATION</scope>
</reference>
<dbReference type="PANTHER" id="PTHR47594">
    <property type="entry name" value="PPR CONTAINING PLANT-LIKE PROTEIN"/>
    <property type="match status" value="1"/>
</dbReference>
<dbReference type="GO" id="GO:0000373">
    <property type="term" value="P:Group II intron splicing"/>
    <property type="evidence" value="ECO:0007669"/>
    <property type="project" value="InterPro"/>
</dbReference>
<dbReference type="InterPro" id="IPR011990">
    <property type="entry name" value="TPR-like_helical_dom_sf"/>
</dbReference>
<dbReference type="OMA" id="WYKPQVS"/>
<evidence type="ECO:0000313" key="2">
    <source>
        <dbReference type="EnsemblPlants" id="Kaladp0018s0201.1.v1.1"/>
    </source>
</evidence>
<dbReference type="GO" id="GO:0003723">
    <property type="term" value="F:RNA binding"/>
    <property type="evidence" value="ECO:0007669"/>
    <property type="project" value="InterPro"/>
</dbReference>
<dbReference type="Gene3D" id="1.25.40.10">
    <property type="entry name" value="Tetratricopeptide repeat domain"/>
    <property type="match status" value="1"/>
</dbReference>
<dbReference type="PANTHER" id="PTHR47594:SF4">
    <property type="entry name" value="OS04G0475500 PROTEIN"/>
    <property type="match status" value="1"/>
</dbReference>
<dbReference type="Pfam" id="PF13812">
    <property type="entry name" value="PPR_3"/>
    <property type="match status" value="1"/>
</dbReference>
<dbReference type="Gramene" id="Kaladp0018s0201.1.v1.1">
    <property type="protein sequence ID" value="Kaladp0018s0201.1.v1.1"/>
    <property type="gene ID" value="Kaladp0018s0201.v1.1"/>
</dbReference>
<keyword evidence="1" id="KW-0677">Repeat</keyword>
<name>A0A7N0T290_KALFE</name>
<evidence type="ECO:0000313" key="3">
    <source>
        <dbReference type="Proteomes" id="UP000594263"/>
    </source>
</evidence>
<dbReference type="Proteomes" id="UP000594263">
    <property type="component" value="Unplaced"/>
</dbReference>
<dbReference type="InterPro" id="IPR044190">
    <property type="entry name" value="THA8-like"/>
</dbReference>
<dbReference type="EnsemblPlants" id="Kaladp0018s0201.1.v1.1">
    <property type="protein sequence ID" value="Kaladp0018s0201.1.v1.1"/>
    <property type="gene ID" value="Kaladp0018s0201.v1.1"/>
</dbReference>